<dbReference type="InterPro" id="IPR022398">
    <property type="entry name" value="Peptidase_S8_His-AS"/>
</dbReference>
<sequence>MQIDYHNPALGKCLGQGCLVTTGYDFVGDAFNGSNEAIPDANPMGCGSHGTFVAGIVAAQPNELGFSGVAPGVTLASYKVFGCRGYTRTDVLIEAVMKAVEDGAQIISTSIGSPNGFGEDLWSNLLSRIAREKGIPCVVAAGNDGSMGAFYPSGMAGASDVMSIASYDSVDTTSILAIAQFSVGSRKALSFGYAPGDPQKWDNVKLPLWTLSISSKVVDDGCSPFPANTPNLSNFIVLVRRGTCTFSQKAKNAAAKGARYIMMYNNVPGTIAIAVKDVKRIVAAGMVSDQVGAAWLKSMAAGQTVTLRMGDPSKAQRVVEAVKNNATGGAVSDFSSWGPTMEMNFKPQFGAPGSSILSTIRQSAGGFGIASGTSMSTPMVAGVIALMGEYRESLDINIIRNLLSVNAKPPLYNQGGEFSDVLAPAAQGGAGLIQALKAAVATTLIDRPSLAFNDTEHLNGALNFTITNDGKEDVTYNIAQRPAGSVYVLAKDSIYPSASPNELVAASASLSFSDEQAVLEPGESKLISVTATPPTGVDESRLLLWSGYITINGSDGVAMSLPYEGLAGSLRKAKGLAADGSWMSHSSDENQAPVAANYAFVLPQPGEASAVDDLPVAVANLTLGSPTMVMSLADGRPSASESLGLWEIDSSPLKWSTRGMAGASFDGQLRNGSYVTPGQYKIVTRALRIAGNPLHAEDWDTSETPPFYITYKQ</sequence>
<dbReference type="Pfam" id="PF00082">
    <property type="entry name" value="Peptidase_S8"/>
    <property type="match status" value="1"/>
</dbReference>
<dbReference type="InterPro" id="IPR036852">
    <property type="entry name" value="Peptidase_S8/S53_dom_sf"/>
</dbReference>
<comment type="similarity">
    <text evidence="1 7">Belongs to the peptidase S8 family.</text>
</comment>
<comment type="caution">
    <text evidence="11">The sequence shown here is derived from an EMBL/GenBank/DDBJ whole genome shotgun (WGS) entry which is preliminary data.</text>
</comment>
<dbReference type="InterPro" id="IPR034187">
    <property type="entry name" value="Peptidases_S8_5"/>
</dbReference>
<evidence type="ECO:0000259" key="8">
    <source>
        <dbReference type="Pfam" id="PF00082"/>
    </source>
</evidence>
<evidence type="ECO:0000256" key="1">
    <source>
        <dbReference type="ARBA" id="ARBA00011073"/>
    </source>
</evidence>
<dbReference type="SUPFAM" id="SSF52025">
    <property type="entry name" value="PA domain"/>
    <property type="match status" value="1"/>
</dbReference>
<evidence type="ECO:0008006" key="13">
    <source>
        <dbReference type="Google" id="ProtNLM"/>
    </source>
</evidence>
<feature type="domain" description="Peptidase S8/S53" evidence="8">
    <location>
        <begin position="29"/>
        <end position="407"/>
    </location>
</feature>
<evidence type="ECO:0000256" key="4">
    <source>
        <dbReference type="ARBA" id="ARBA00022729"/>
    </source>
</evidence>
<dbReference type="InterPro" id="IPR050131">
    <property type="entry name" value="Peptidase_S8_subtilisin-like"/>
</dbReference>
<dbReference type="InterPro" id="IPR015500">
    <property type="entry name" value="Peptidase_S8_subtilisin-rel"/>
</dbReference>
<keyword evidence="3" id="KW-0645">Protease</keyword>
<gene>
    <name evidence="11" type="ORF">E4U43_000217</name>
</gene>
<evidence type="ECO:0000256" key="3">
    <source>
        <dbReference type="ARBA" id="ARBA00022670"/>
    </source>
</evidence>
<dbReference type="PANTHER" id="PTHR43806">
    <property type="entry name" value="PEPTIDASE S8"/>
    <property type="match status" value="1"/>
</dbReference>
<comment type="caution">
    <text evidence="7">Lacks conserved residue(s) required for the propagation of feature annotation.</text>
</comment>
<name>A0A9P7SZ99_9HYPO</name>
<evidence type="ECO:0000256" key="2">
    <source>
        <dbReference type="ARBA" id="ARBA00022512"/>
    </source>
</evidence>
<dbReference type="PROSITE" id="PS00137">
    <property type="entry name" value="SUBTILASE_HIS"/>
    <property type="match status" value="1"/>
</dbReference>
<evidence type="ECO:0000259" key="10">
    <source>
        <dbReference type="Pfam" id="PF06280"/>
    </source>
</evidence>
<dbReference type="AlphaFoldDB" id="A0A9P7SZ99"/>
<evidence type="ECO:0000259" key="9">
    <source>
        <dbReference type="Pfam" id="PF02225"/>
    </source>
</evidence>
<dbReference type="CDD" id="cd02124">
    <property type="entry name" value="PA_PoS1_like"/>
    <property type="match status" value="1"/>
</dbReference>
<evidence type="ECO:0000256" key="7">
    <source>
        <dbReference type="PROSITE-ProRule" id="PRU01240"/>
    </source>
</evidence>
<protein>
    <recommendedName>
        <fullName evidence="13">Subtilisin-like protease</fullName>
    </recommendedName>
</protein>
<reference evidence="11" key="1">
    <citation type="journal article" date="2020" name="bioRxiv">
        <title>Whole genome comparisons of ergot fungi reveals the divergence and evolution of species within the genus Claviceps are the result of varying mechanisms driving genome evolution and host range expansion.</title>
        <authorList>
            <person name="Wyka S.A."/>
            <person name="Mondo S.J."/>
            <person name="Liu M."/>
            <person name="Dettman J."/>
            <person name="Nalam V."/>
            <person name="Broders K.D."/>
        </authorList>
    </citation>
    <scope>NUCLEOTIDE SEQUENCE</scope>
    <source>
        <strain evidence="11">CCC 602</strain>
    </source>
</reference>
<keyword evidence="2" id="KW-0964">Secreted</keyword>
<keyword evidence="4" id="KW-0732">Signal</keyword>
<dbReference type="InterPro" id="IPR010435">
    <property type="entry name" value="C5a/SBT2-like_Fn3"/>
</dbReference>
<dbReference type="GO" id="GO:0006508">
    <property type="term" value="P:proteolysis"/>
    <property type="evidence" value="ECO:0007669"/>
    <property type="project" value="UniProtKB-KW"/>
</dbReference>
<accession>A0A9P7SZ99</accession>
<dbReference type="PROSITE" id="PS00138">
    <property type="entry name" value="SUBTILASE_SER"/>
    <property type="match status" value="1"/>
</dbReference>
<dbReference type="PRINTS" id="PR00723">
    <property type="entry name" value="SUBTILISIN"/>
</dbReference>
<feature type="domain" description="C5a peptidase/Subtilisin-like protease SBT2-like Fn3-like" evidence="10">
    <location>
        <begin position="451"/>
        <end position="563"/>
    </location>
</feature>
<dbReference type="GO" id="GO:0004252">
    <property type="term" value="F:serine-type endopeptidase activity"/>
    <property type="evidence" value="ECO:0007669"/>
    <property type="project" value="InterPro"/>
</dbReference>
<evidence type="ECO:0000313" key="11">
    <source>
        <dbReference type="EMBL" id="KAG6008122.1"/>
    </source>
</evidence>
<dbReference type="InterPro" id="IPR000209">
    <property type="entry name" value="Peptidase_S8/S53_dom"/>
</dbReference>
<dbReference type="OrthoDB" id="10256524at2759"/>
<feature type="domain" description="PA" evidence="9">
    <location>
        <begin position="216"/>
        <end position="294"/>
    </location>
</feature>
<proteinExistence type="inferred from homology"/>
<dbReference type="Pfam" id="PF06280">
    <property type="entry name" value="fn3_5"/>
    <property type="match status" value="1"/>
</dbReference>
<dbReference type="Gene3D" id="3.40.50.200">
    <property type="entry name" value="Peptidase S8/S53 domain"/>
    <property type="match status" value="1"/>
</dbReference>
<dbReference type="PROSITE" id="PS51892">
    <property type="entry name" value="SUBTILASE"/>
    <property type="match status" value="1"/>
</dbReference>
<dbReference type="Pfam" id="PF02225">
    <property type="entry name" value="PA"/>
    <property type="match status" value="1"/>
</dbReference>
<dbReference type="Gene3D" id="3.50.30.30">
    <property type="match status" value="1"/>
</dbReference>
<dbReference type="GO" id="GO:0016020">
    <property type="term" value="C:membrane"/>
    <property type="evidence" value="ECO:0007669"/>
    <property type="project" value="InterPro"/>
</dbReference>
<organism evidence="11 12">
    <name type="scientific">Claviceps pusilla</name>
    <dbReference type="NCBI Taxonomy" id="123648"/>
    <lineage>
        <taxon>Eukaryota</taxon>
        <taxon>Fungi</taxon>
        <taxon>Dikarya</taxon>
        <taxon>Ascomycota</taxon>
        <taxon>Pezizomycotina</taxon>
        <taxon>Sordariomycetes</taxon>
        <taxon>Hypocreomycetidae</taxon>
        <taxon>Hypocreales</taxon>
        <taxon>Clavicipitaceae</taxon>
        <taxon>Claviceps</taxon>
    </lineage>
</organism>
<keyword evidence="6" id="KW-0720">Serine protease</keyword>
<evidence type="ECO:0000256" key="6">
    <source>
        <dbReference type="ARBA" id="ARBA00022825"/>
    </source>
</evidence>
<dbReference type="CDD" id="cd07489">
    <property type="entry name" value="Peptidases_S8_5"/>
    <property type="match status" value="1"/>
</dbReference>
<keyword evidence="2" id="KW-0134">Cell wall</keyword>
<evidence type="ECO:0000256" key="5">
    <source>
        <dbReference type="ARBA" id="ARBA00022801"/>
    </source>
</evidence>
<dbReference type="InterPro" id="IPR046450">
    <property type="entry name" value="PA_dom_sf"/>
</dbReference>
<dbReference type="Proteomes" id="UP000748025">
    <property type="component" value="Unassembled WGS sequence"/>
</dbReference>
<dbReference type="InterPro" id="IPR023828">
    <property type="entry name" value="Peptidase_S8_Ser-AS"/>
</dbReference>
<dbReference type="PANTHER" id="PTHR43806:SF66">
    <property type="entry name" value="SERIN ENDOPEPTIDASE"/>
    <property type="match status" value="1"/>
</dbReference>
<dbReference type="SUPFAM" id="SSF52743">
    <property type="entry name" value="Subtilisin-like"/>
    <property type="match status" value="1"/>
</dbReference>
<dbReference type="EMBL" id="SRPW01001061">
    <property type="protein sequence ID" value="KAG6008122.1"/>
    <property type="molecule type" value="Genomic_DNA"/>
</dbReference>
<dbReference type="InterPro" id="IPR003137">
    <property type="entry name" value="PA_domain"/>
</dbReference>
<evidence type="ECO:0000313" key="12">
    <source>
        <dbReference type="Proteomes" id="UP000748025"/>
    </source>
</evidence>
<keyword evidence="5" id="KW-0378">Hydrolase</keyword>
<keyword evidence="12" id="KW-1185">Reference proteome</keyword>